<proteinExistence type="predicted"/>
<accession>A0A9X2MG16</accession>
<organism evidence="2 3">
    <name type="scientific">Anaerosalibacter massiliensis</name>
    <dbReference type="NCBI Taxonomy" id="1347392"/>
    <lineage>
        <taxon>Bacteria</taxon>
        <taxon>Bacillati</taxon>
        <taxon>Bacillota</taxon>
        <taxon>Tissierellia</taxon>
        <taxon>Tissierellales</taxon>
        <taxon>Sporanaerobacteraceae</taxon>
        <taxon>Anaerosalibacter</taxon>
    </lineage>
</organism>
<evidence type="ECO:0000313" key="3">
    <source>
        <dbReference type="Proteomes" id="UP001142078"/>
    </source>
</evidence>
<keyword evidence="3" id="KW-1185">Reference proteome</keyword>
<keyword evidence="1" id="KW-1133">Transmembrane helix</keyword>
<dbReference type="PROSITE" id="PS51257">
    <property type="entry name" value="PROKAR_LIPOPROTEIN"/>
    <property type="match status" value="1"/>
</dbReference>
<comment type="caution">
    <text evidence="2">The sequence shown here is derived from an EMBL/GenBank/DDBJ whole genome shotgun (WGS) entry which is preliminary data.</text>
</comment>
<name>A0A9X2MG16_9FIRM</name>
<evidence type="ECO:0000313" key="2">
    <source>
        <dbReference type="EMBL" id="MCR2044362.1"/>
    </source>
</evidence>
<keyword evidence="1" id="KW-0812">Transmembrane</keyword>
<dbReference type="EMBL" id="JANJZL010000005">
    <property type="protein sequence ID" value="MCR2044362.1"/>
    <property type="molecule type" value="Genomic_DNA"/>
</dbReference>
<dbReference type="AlphaFoldDB" id="A0A9X2MG16"/>
<dbReference type="Proteomes" id="UP001142078">
    <property type="component" value="Unassembled WGS sequence"/>
</dbReference>
<sequence>MDICSIKHKKMTLIFILIFLTSMILTGCTTYTGNSTERYLNKYIEKNYIGLNLKDGDYIKDFSILDKDIRKHDVFLAGEAHGVKMNYDLQLELIKYLNNKADVRYILGEFGYSVGEHINKYLDTGDEKILEYVVKNSEGSIFGSNEFYEFLKKIQEYNTTIAEDKKIKFVGIDLEMKLSFAVDYLSSIISSKEKIASTPALIERFEKEKNSINSIENYDRFVDLLNLLQKDIEGNVSKYKKYLGDRYFDFCMVLDNIVVHVSTEKDSYHKIREKSIYDNFKEMYNVCQKGKFFGQFGDGHVYQENIMDYLYNNKRFGMYLNKGDSPVKDRVLSISYGYKDCYDNEHLSDENYGKEITPVNINNIDIIDKYLDADVTVFKLNGKKSPFKDELYFVPNADKGVTTDYFQYLIIMKDSSALTPFQ</sequence>
<reference evidence="2" key="1">
    <citation type="submission" date="2022-07" db="EMBL/GenBank/DDBJ databases">
        <title>Enhanced cultured diversity of the mouse gut microbiota enables custom-made synthetic communities.</title>
        <authorList>
            <person name="Afrizal A."/>
        </authorList>
    </citation>
    <scope>NUCLEOTIDE SEQUENCE</scope>
    <source>
        <strain evidence="2">DSM 29482</strain>
    </source>
</reference>
<dbReference type="Gene3D" id="3.30.1870.10">
    <property type="entry name" value="EreA-like, domain 2"/>
    <property type="match status" value="1"/>
</dbReference>
<evidence type="ECO:0000256" key="1">
    <source>
        <dbReference type="SAM" id="Phobius"/>
    </source>
</evidence>
<gene>
    <name evidence="2" type="ORF">NSA23_09565</name>
</gene>
<dbReference type="RefSeq" id="WP_042679131.1">
    <property type="nucleotide sequence ID" value="NZ_CABKTM010000011.1"/>
</dbReference>
<protein>
    <submittedName>
        <fullName evidence="2">Erythromycin esterase family protein</fullName>
    </submittedName>
</protein>
<feature type="transmembrane region" description="Helical" evidence="1">
    <location>
        <begin position="12"/>
        <end position="32"/>
    </location>
</feature>
<dbReference type="SUPFAM" id="SSF159501">
    <property type="entry name" value="EreA/ChaN-like"/>
    <property type="match status" value="1"/>
</dbReference>
<dbReference type="OrthoDB" id="1878475at2"/>
<keyword evidence="1" id="KW-0472">Membrane</keyword>